<dbReference type="SUPFAM" id="SSF46689">
    <property type="entry name" value="Homeodomain-like"/>
    <property type="match status" value="1"/>
</dbReference>
<dbReference type="RefSeq" id="WP_343881267.1">
    <property type="nucleotide sequence ID" value="NZ_BAAAFO010000002.1"/>
</dbReference>
<dbReference type="Pfam" id="PF02311">
    <property type="entry name" value="AraC_binding"/>
    <property type="match status" value="1"/>
</dbReference>
<dbReference type="SUPFAM" id="SSF51182">
    <property type="entry name" value="RmlC-like cupins"/>
    <property type="match status" value="1"/>
</dbReference>
<protein>
    <submittedName>
        <fullName evidence="5">Helix-turn-helix transcriptional regulator</fullName>
    </submittedName>
</protein>
<dbReference type="InterPro" id="IPR009057">
    <property type="entry name" value="Homeodomain-like_sf"/>
</dbReference>
<keyword evidence="3" id="KW-0804">Transcription</keyword>
<dbReference type="Pfam" id="PF12833">
    <property type="entry name" value="HTH_18"/>
    <property type="match status" value="1"/>
</dbReference>
<keyword evidence="2" id="KW-0238">DNA-binding</keyword>
<gene>
    <name evidence="5" type="ORF">GCM10009126_12290</name>
</gene>
<feature type="domain" description="HTH araC/xylS-type" evidence="4">
    <location>
        <begin position="167"/>
        <end position="264"/>
    </location>
</feature>
<dbReference type="SMART" id="SM00342">
    <property type="entry name" value="HTH_ARAC"/>
    <property type="match status" value="1"/>
</dbReference>
<sequence>MGFASPREGSRALDLSAHECSEWPVTGVAESYPAGHVVPSHHHGRAHLLYATEGVMRVQASSGQWLVPPTAAVWLRPNVEHRLVMHTPVRVYGIFVGADAAAGLSLMDGVLHVSALLKTLIAELAQPIAGRCDSRREALLSALFLEELGGQRPLPFHLPWPVDGTVQQVCEALVNDPAHGFSADDWAASLAMSAKTFHRHFRKGTGMTFGRWRQQLRLMSSITTLLGGAPITQVALDSGYESHSAYAAAFKKHFGTPPSRFLSTAYRA</sequence>
<name>A0ABN0UFE2_9GAMM</name>
<dbReference type="InterPro" id="IPR011051">
    <property type="entry name" value="RmlC_Cupin_sf"/>
</dbReference>
<dbReference type="PROSITE" id="PS00041">
    <property type="entry name" value="HTH_ARAC_FAMILY_1"/>
    <property type="match status" value="1"/>
</dbReference>
<dbReference type="CDD" id="cd06124">
    <property type="entry name" value="cupin_NimR-like_N"/>
    <property type="match status" value="1"/>
</dbReference>
<dbReference type="Gene3D" id="1.10.10.60">
    <property type="entry name" value="Homeodomain-like"/>
    <property type="match status" value="2"/>
</dbReference>
<dbReference type="PROSITE" id="PS01124">
    <property type="entry name" value="HTH_ARAC_FAMILY_2"/>
    <property type="match status" value="1"/>
</dbReference>
<comment type="caution">
    <text evidence="5">The sequence shown here is derived from an EMBL/GenBank/DDBJ whole genome shotgun (WGS) entry which is preliminary data.</text>
</comment>
<keyword evidence="6" id="KW-1185">Reference proteome</keyword>
<dbReference type="PANTHER" id="PTHR11019:SF159">
    <property type="entry name" value="TRANSCRIPTIONAL REGULATOR-RELATED"/>
    <property type="match status" value="1"/>
</dbReference>
<evidence type="ECO:0000256" key="2">
    <source>
        <dbReference type="ARBA" id="ARBA00023125"/>
    </source>
</evidence>
<evidence type="ECO:0000259" key="4">
    <source>
        <dbReference type="PROSITE" id="PS01124"/>
    </source>
</evidence>
<dbReference type="PANTHER" id="PTHR11019">
    <property type="entry name" value="HTH-TYPE TRANSCRIPTIONAL REGULATOR NIMR"/>
    <property type="match status" value="1"/>
</dbReference>
<accession>A0ABN0UFE2</accession>
<reference evidence="5 6" key="1">
    <citation type="journal article" date="2019" name="Int. J. Syst. Evol. Microbiol.">
        <title>The Global Catalogue of Microorganisms (GCM) 10K type strain sequencing project: providing services to taxonomists for standard genome sequencing and annotation.</title>
        <authorList>
            <consortium name="The Broad Institute Genomics Platform"/>
            <consortium name="The Broad Institute Genome Sequencing Center for Infectious Disease"/>
            <person name="Wu L."/>
            <person name="Ma J."/>
        </authorList>
    </citation>
    <scope>NUCLEOTIDE SEQUENCE [LARGE SCALE GENOMIC DNA]</scope>
    <source>
        <strain evidence="5 6">JCM 16242</strain>
    </source>
</reference>
<dbReference type="InterPro" id="IPR018060">
    <property type="entry name" value="HTH_AraC"/>
</dbReference>
<organism evidence="5 6">
    <name type="scientific">Rhodanobacter caeni</name>
    <dbReference type="NCBI Taxonomy" id="657654"/>
    <lineage>
        <taxon>Bacteria</taxon>
        <taxon>Pseudomonadati</taxon>
        <taxon>Pseudomonadota</taxon>
        <taxon>Gammaproteobacteria</taxon>
        <taxon>Lysobacterales</taxon>
        <taxon>Rhodanobacteraceae</taxon>
        <taxon>Rhodanobacter</taxon>
    </lineage>
</organism>
<dbReference type="Proteomes" id="UP001500657">
    <property type="component" value="Unassembled WGS sequence"/>
</dbReference>
<dbReference type="Gene3D" id="2.60.120.10">
    <property type="entry name" value="Jelly Rolls"/>
    <property type="match status" value="1"/>
</dbReference>
<evidence type="ECO:0000256" key="1">
    <source>
        <dbReference type="ARBA" id="ARBA00023015"/>
    </source>
</evidence>
<proteinExistence type="predicted"/>
<dbReference type="InterPro" id="IPR003313">
    <property type="entry name" value="AraC-bd"/>
</dbReference>
<keyword evidence="1" id="KW-0805">Transcription regulation</keyword>
<dbReference type="InterPro" id="IPR018062">
    <property type="entry name" value="HTH_AraC-typ_CS"/>
</dbReference>
<evidence type="ECO:0000256" key="3">
    <source>
        <dbReference type="ARBA" id="ARBA00023163"/>
    </source>
</evidence>
<dbReference type="EMBL" id="BAAAFO010000002">
    <property type="protein sequence ID" value="GAA0248325.1"/>
    <property type="molecule type" value="Genomic_DNA"/>
</dbReference>
<evidence type="ECO:0000313" key="5">
    <source>
        <dbReference type="EMBL" id="GAA0248325.1"/>
    </source>
</evidence>
<evidence type="ECO:0000313" key="6">
    <source>
        <dbReference type="Proteomes" id="UP001500657"/>
    </source>
</evidence>
<dbReference type="InterPro" id="IPR014710">
    <property type="entry name" value="RmlC-like_jellyroll"/>
</dbReference>